<reference evidence="1 2" key="1">
    <citation type="submission" date="2019-09" db="EMBL/GenBank/DDBJ databases">
        <title>Polymorphobacter sp. isolated from a lake in China.</title>
        <authorList>
            <person name="Liu Z."/>
        </authorList>
    </citation>
    <scope>NUCLEOTIDE SEQUENCE [LARGE SCALE GENOMIC DNA]</scope>
    <source>
        <strain evidence="1 2">D40P</strain>
    </source>
</reference>
<dbReference type="NCBIfam" id="TIGR04282">
    <property type="entry name" value="glyco_like_cofC"/>
    <property type="match status" value="1"/>
</dbReference>
<dbReference type="AlphaFoldDB" id="A0A7C9KJ14"/>
<gene>
    <name evidence="1" type="ORF">F3168_10660</name>
</gene>
<protein>
    <submittedName>
        <fullName evidence="1">DUF2064 domain-containing protein</fullName>
    </submittedName>
</protein>
<evidence type="ECO:0000313" key="1">
    <source>
        <dbReference type="EMBL" id="MQT17721.1"/>
    </source>
</evidence>
<dbReference type="InterPro" id="IPR018641">
    <property type="entry name" value="Trfase_1_rSAM/seldom-assoc"/>
</dbReference>
<name>A0A7C9KJ14_9SPHN</name>
<evidence type="ECO:0000313" key="2">
    <source>
        <dbReference type="Proteomes" id="UP000481327"/>
    </source>
</evidence>
<proteinExistence type="predicted"/>
<organism evidence="1 2">
    <name type="scientific">Sandarakinorhabdus fusca</name>
    <dbReference type="NCBI Taxonomy" id="1439888"/>
    <lineage>
        <taxon>Bacteria</taxon>
        <taxon>Pseudomonadati</taxon>
        <taxon>Pseudomonadota</taxon>
        <taxon>Alphaproteobacteria</taxon>
        <taxon>Sphingomonadales</taxon>
        <taxon>Sphingosinicellaceae</taxon>
        <taxon>Sandarakinorhabdus</taxon>
    </lineage>
</organism>
<dbReference type="Proteomes" id="UP000481327">
    <property type="component" value="Unassembled WGS sequence"/>
</dbReference>
<dbReference type="Gene3D" id="3.90.550.10">
    <property type="entry name" value="Spore Coat Polysaccharide Biosynthesis Protein SpsA, Chain A"/>
    <property type="match status" value="1"/>
</dbReference>
<dbReference type="InterPro" id="IPR029044">
    <property type="entry name" value="Nucleotide-diphossugar_trans"/>
</dbReference>
<dbReference type="EMBL" id="WIOL01000003">
    <property type="protein sequence ID" value="MQT17721.1"/>
    <property type="molecule type" value="Genomic_DNA"/>
</dbReference>
<dbReference type="OrthoDB" id="9798250at2"/>
<comment type="caution">
    <text evidence="1">The sequence shown here is derived from an EMBL/GenBank/DDBJ whole genome shotgun (WGS) entry which is preliminary data.</text>
</comment>
<keyword evidence="2" id="KW-1185">Reference proteome</keyword>
<dbReference type="RefSeq" id="WP_152578151.1">
    <property type="nucleotide sequence ID" value="NZ_JAATJI010000002.1"/>
</dbReference>
<dbReference type="Pfam" id="PF09837">
    <property type="entry name" value="DUF2064"/>
    <property type="match status" value="1"/>
</dbReference>
<dbReference type="PANTHER" id="PTHR36529:SF1">
    <property type="entry name" value="GLYCOSYLTRANSFERASE"/>
    <property type="match status" value="1"/>
</dbReference>
<accession>A0A7C9KJ14</accession>
<sequence>MTGDDEDLELAWPGGTNRVRIVLFTRWPEAGRAKTRLIPALGPAGAAALHRRLTERTMTTCRASGIQIEVRCTGAPVADFASWLGDDVAFVDQGEGDLGARLARAAAICPLLLVGADIPDLSAAHLRQAAKALARAPVVIGPAEDGGYWLLGLAAPQPALFADIEWGSESVYAATVARLAAPPVVLDTLADLDRPEDLARWPGL</sequence>
<dbReference type="SUPFAM" id="SSF53448">
    <property type="entry name" value="Nucleotide-diphospho-sugar transferases"/>
    <property type="match status" value="1"/>
</dbReference>
<dbReference type="PANTHER" id="PTHR36529">
    <property type="entry name" value="SLL1095 PROTEIN"/>
    <property type="match status" value="1"/>
</dbReference>